<comment type="caution">
    <text evidence="1">The sequence shown here is derived from an EMBL/GenBank/DDBJ whole genome shotgun (WGS) entry which is preliminary data.</text>
</comment>
<proteinExistence type="predicted"/>
<sequence length="107" mass="12265">MEITLTEQDLLSLAKQVAPLISPAKPDQDWAKLEDVRADLFAGKAKSWIRLFIFDAFPEVQIENGNPKAWVVGAHGQGKITKIYLPYARPWMHDNHDRINWLGKEVR</sequence>
<dbReference type="Proteomes" id="UP000030001">
    <property type="component" value="Unassembled WGS sequence"/>
</dbReference>
<accession>A0A099YCV3</accession>
<reference evidence="1 2" key="1">
    <citation type="submission" date="2014-09" db="EMBL/GenBank/DDBJ databases">
        <title>Lactobacillus mucosae CRL573 Genome Sequencing.</title>
        <authorList>
            <person name="Bleckwedel J."/>
            <person name="Teran L.C."/>
            <person name="Bonacina J."/>
            <person name="Saavedra L."/>
            <person name="Mozzi F.B."/>
            <person name="Raya R.R."/>
        </authorList>
    </citation>
    <scope>NUCLEOTIDE SEQUENCE [LARGE SCALE GENOMIC DNA]</scope>
    <source>
        <strain evidence="1 2">CRL573</strain>
    </source>
</reference>
<organism evidence="1 2">
    <name type="scientific">Limosilactobacillus mucosae</name>
    <name type="common">Lactobacillus mucosae</name>
    <dbReference type="NCBI Taxonomy" id="97478"/>
    <lineage>
        <taxon>Bacteria</taxon>
        <taxon>Bacillati</taxon>
        <taxon>Bacillota</taxon>
        <taxon>Bacilli</taxon>
        <taxon>Lactobacillales</taxon>
        <taxon>Lactobacillaceae</taxon>
        <taxon>Limosilactobacillus</taxon>
    </lineage>
</organism>
<evidence type="ECO:0008006" key="3">
    <source>
        <dbReference type="Google" id="ProtNLM"/>
    </source>
</evidence>
<evidence type="ECO:0000313" key="2">
    <source>
        <dbReference type="Proteomes" id="UP000030001"/>
    </source>
</evidence>
<name>A0A099YCV3_LIMMU</name>
<dbReference type="EMBL" id="JROC01000026">
    <property type="protein sequence ID" value="KGL67246.1"/>
    <property type="molecule type" value="Genomic_DNA"/>
</dbReference>
<evidence type="ECO:0000313" key="1">
    <source>
        <dbReference type="EMBL" id="KGL67246.1"/>
    </source>
</evidence>
<dbReference type="AlphaFoldDB" id="A0A099YCV3"/>
<gene>
    <name evidence="1" type="ORF">LX03_02870</name>
</gene>
<protein>
    <recommendedName>
        <fullName evidence="3">DUF771 domain-containing protein</fullName>
    </recommendedName>
</protein>